<keyword evidence="1" id="KW-1133">Transmembrane helix</keyword>
<feature type="transmembrane region" description="Helical" evidence="1">
    <location>
        <begin position="149"/>
        <end position="170"/>
    </location>
</feature>
<sequence length="352" mass="41013">MKKLLKNPLFYKEWIVCRWMALIMSCLLIIIKYAPISNLLSAYKKKLVLDSNFVIVPYWFNNEIFLEPNKILFLFPLILILVILLFRAEKQTSTSGLISSMPFKRKDIIIGKYMVGIFSIFIAFFINFLMMSIFYIINVDFIKTSYSDIPMWYLINFLYCTLFYTFSVFMQTVMGKYIVAIFFTPVFFIMPSIIFTYLFCVADWLFPVCTYGNGKSIGPMGGMLYGLISPFDIYSITEGSRKKISSQIYKVVYSNYGFKILYLSAIIAFFLWLSVYCYKKIDMEKIHYIALFKKFEIIFNILISLNVAVVITLCSGEILNLEGSIVSFIIFFVLAMFISYLLCSKIIKLASR</sequence>
<keyword evidence="1" id="KW-0812">Transmembrane</keyword>
<keyword evidence="3" id="KW-1185">Reference proteome</keyword>
<dbReference type="RefSeq" id="WP_343763764.1">
    <property type="nucleotide sequence ID" value="NZ_BAAACG010000019.1"/>
</dbReference>
<dbReference type="Pfam" id="PF13346">
    <property type="entry name" value="ABC2_membrane_5"/>
    <property type="match status" value="1"/>
</dbReference>
<protein>
    <submittedName>
        <fullName evidence="2">ABC transporter permease</fullName>
    </submittedName>
</protein>
<gene>
    <name evidence="2" type="ORF">GCM10008906_34800</name>
</gene>
<name>A0ABN1JUT0_9CLOT</name>
<keyword evidence="1" id="KW-0472">Membrane</keyword>
<dbReference type="InterPro" id="IPR025699">
    <property type="entry name" value="ABC2_memb-like"/>
</dbReference>
<feature type="transmembrane region" description="Helical" evidence="1">
    <location>
        <begin position="298"/>
        <end position="319"/>
    </location>
</feature>
<comment type="caution">
    <text evidence="2">The sequence shown here is derived from an EMBL/GenBank/DDBJ whole genome shotgun (WGS) entry which is preliminary data.</text>
</comment>
<proteinExistence type="predicted"/>
<dbReference type="EMBL" id="BAAACG010000019">
    <property type="protein sequence ID" value="GAA0746771.1"/>
    <property type="molecule type" value="Genomic_DNA"/>
</dbReference>
<dbReference type="PANTHER" id="PTHR37305">
    <property type="entry name" value="INTEGRAL MEMBRANE PROTEIN-RELATED"/>
    <property type="match status" value="1"/>
</dbReference>
<evidence type="ECO:0000313" key="3">
    <source>
        <dbReference type="Proteomes" id="UP001501510"/>
    </source>
</evidence>
<feature type="transmembrane region" description="Helical" evidence="1">
    <location>
        <begin position="21"/>
        <end position="43"/>
    </location>
</feature>
<feature type="transmembrane region" description="Helical" evidence="1">
    <location>
        <begin position="177"/>
        <end position="199"/>
    </location>
</feature>
<feature type="transmembrane region" description="Helical" evidence="1">
    <location>
        <begin position="71"/>
        <end position="88"/>
    </location>
</feature>
<feature type="transmembrane region" description="Helical" evidence="1">
    <location>
        <begin position="109"/>
        <end position="137"/>
    </location>
</feature>
<organism evidence="2 3">
    <name type="scientific">Clostridium oceanicum</name>
    <dbReference type="NCBI Taxonomy" id="1543"/>
    <lineage>
        <taxon>Bacteria</taxon>
        <taxon>Bacillati</taxon>
        <taxon>Bacillota</taxon>
        <taxon>Clostridia</taxon>
        <taxon>Eubacteriales</taxon>
        <taxon>Clostridiaceae</taxon>
        <taxon>Clostridium</taxon>
    </lineage>
</organism>
<feature type="transmembrane region" description="Helical" evidence="1">
    <location>
        <begin position="325"/>
        <end position="343"/>
    </location>
</feature>
<evidence type="ECO:0000256" key="1">
    <source>
        <dbReference type="SAM" id="Phobius"/>
    </source>
</evidence>
<accession>A0ABN1JUT0</accession>
<reference evidence="2 3" key="1">
    <citation type="journal article" date="2019" name="Int. J. Syst. Evol. Microbiol.">
        <title>The Global Catalogue of Microorganisms (GCM) 10K type strain sequencing project: providing services to taxonomists for standard genome sequencing and annotation.</title>
        <authorList>
            <consortium name="The Broad Institute Genomics Platform"/>
            <consortium name="The Broad Institute Genome Sequencing Center for Infectious Disease"/>
            <person name="Wu L."/>
            <person name="Ma J."/>
        </authorList>
    </citation>
    <scope>NUCLEOTIDE SEQUENCE [LARGE SCALE GENOMIC DNA]</scope>
    <source>
        <strain evidence="2 3">JCM 1407</strain>
    </source>
</reference>
<dbReference type="PANTHER" id="PTHR37305:SF1">
    <property type="entry name" value="MEMBRANE PROTEIN"/>
    <property type="match status" value="1"/>
</dbReference>
<dbReference type="Proteomes" id="UP001501510">
    <property type="component" value="Unassembled WGS sequence"/>
</dbReference>
<feature type="transmembrane region" description="Helical" evidence="1">
    <location>
        <begin position="260"/>
        <end position="278"/>
    </location>
</feature>
<evidence type="ECO:0000313" key="2">
    <source>
        <dbReference type="EMBL" id="GAA0746771.1"/>
    </source>
</evidence>